<keyword evidence="3" id="KW-1185">Reference proteome</keyword>
<feature type="compositionally biased region" description="Low complexity" evidence="1">
    <location>
        <begin position="64"/>
        <end position="73"/>
    </location>
</feature>
<accession>A0A6G1F0T3</accession>
<reference evidence="2 3" key="1">
    <citation type="submission" date="2019-11" db="EMBL/GenBank/DDBJ databases">
        <title>Whole genome sequence of Oryza granulata.</title>
        <authorList>
            <person name="Li W."/>
        </authorList>
    </citation>
    <scope>NUCLEOTIDE SEQUENCE [LARGE SCALE GENOMIC DNA]</scope>
    <source>
        <strain evidence="3">cv. Menghai</strain>
        <tissue evidence="2">Leaf</tissue>
    </source>
</reference>
<evidence type="ECO:0000313" key="2">
    <source>
        <dbReference type="EMBL" id="KAF0930481.1"/>
    </source>
</evidence>
<gene>
    <name evidence="2" type="ORF">E2562_032906</name>
</gene>
<name>A0A6G1F0T3_9ORYZ</name>
<organism evidence="2 3">
    <name type="scientific">Oryza meyeriana var. granulata</name>
    <dbReference type="NCBI Taxonomy" id="110450"/>
    <lineage>
        <taxon>Eukaryota</taxon>
        <taxon>Viridiplantae</taxon>
        <taxon>Streptophyta</taxon>
        <taxon>Embryophyta</taxon>
        <taxon>Tracheophyta</taxon>
        <taxon>Spermatophyta</taxon>
        <taxon>Magnoliopsida</taxon>
        <taxon>Liliopsida</taxon>
        <taxon>Poales</taxon>
        <taxon>Poaceae</taxon>
        <taxon>BOP clade</taxon>
        <taxon>Oryzoideae</taxon>
        <taxon>Oryzeae</taxon>
        <taxon>Oryzinae</taxon>
        <taxon>Oryza</taxon>
        <taxon>Oryza meyeriana</taxon>
    </lineage>
</organism>
<comment type="caution">
    <text evidence="2">The sequence shown here is derived from an EMBL/GenBank/DDBJ whole genome shotgun (WGS) entry which is preliminary data.</text>
</comment>
<feature type="region of interest" description="Disordered" evidence="1">
    <location>
        <begin position="1"/>
        <end position="74"/>
    </location>
</feature>
<sequence length="89" mass="8925">MSMSGGVFVDTSRSLGGTVDRRGGDEEERAIGSGEEGAGCIDRRQSRSAVAAPSTSGSTHEDGGAAPEDGAAGHCCPAVILPKRVASTY</sequence>
<dbReference type="EMBL" id="SPHZ02000002">
    <property type="protein sequence ID" value="KAF0930481.1"/>
    <property type="molecule type" value="Genomic_DNA"/>
</dbReference>
<dbReference type="AlphaFoldDB" id="A0A6G1F0T3"/>
<evidence type="ECO:0000256" key="1">
    <source>
        <dbReference type="SAM" id="MobiDB-lite"/>
    </source>
</evidence>
<dbReference type="Proteomes" id="UP000479710">
    <property type="component" value="Unassembled WGS sequence"/>
</dbReference>
<protein>
    <submittedName>
        <fullName evidence="2">Uncharacterized protein</fullName>
    </submittedName>
</protein>
<proteinExistence type="predicted"/>
<evidence type="ECO:0000313" key="3">
    <source>
        <dbReference type="Proteomes" id="UP000479710"/>
    </source>
</evidence>